<keyword evidence="4" id="KW-1185">Reference proteome</keyword>
<dbReference type="SMART" id="SM00382">
    <property type="entry name" value="AAA"/>
    <property type="match status" value="1"/>
</dbReference>
<gene>
    <name evidence="3" type="ORF">PMH09_15790</name>
</gene>
<sequence length="351" mass="39776">MTESKWPIFQGNTEPHDRIQELPEPPSWRPFGEEGVPEGSRLKRRGETFRVRKNEIDTINAALFLRRPLLVTGKPGTGKSSLAYAVARELKLGEVLYWPITTRTTLKDGLYNYDAIARLQEAKQQEGQYQRKLSAQERVEQIKQVEKYITLGPLGTALLPSDEYPRPRILLIDEIDKSDIDLPNNLLAILEEGSFEIPELVRIKETISKVTVRTAYSDTTDEVTRSQLTADIEDGRISCSAFPFVVMTSNGERDFPAPFLRRCLRLTMKPPSQEELTDIVAAHLGAEIAEQSDTLIQAFLEKREEGTLATDQLLNAIFLVSQDYISDKDKLIENLLTDLGRNENLESEDLE</sequence>
<dbReference type="CDD" id="cd00009">
    <property type="entry name" value="AAA"/>
    <property type="match status" value="1"/>
</dbReference>
<organism evidence="3 4">
    <name type="scientific">Roseofilum casamattae BLCC-M143</name>
    <dbReference type="NCBI Taxonomy" id="3022442"/>
    <lineage>
        <taxon>Bacteria</taxon>
        <taxon>Bacillati</taxon>
        <taxon>Cyanobacteriota</taxon>
        <taxon>Cyanophyceae</taxon>
        <taxon>Desertifilales</taxon>
        <taxon>Desertifilaceae</taxon>
        <taxon>Roseofilum</taxon>
        <taxon>Roseofilum casamattae</taxon>
    </lineage>
</organism>
<feature type="domain" description="AAA+ ATPase" evidence="2">
    <location>
        <begin position="65"/>
        <end position="272"/>
    </location>
</feature>
<dbReference type="InterPro" id="IPR011704">
    <property type="entry name" value="ATPase_dyneun-rel_AAA"/>
</dbReference>
<name>A0ABT7BZL5_9CYAN</name>
<proteinExistence type="predicted"/>
<feature type="region of interest" description="Disordered" evidence="1">
    <location>
        <begin position="1"/>
        <end position="42"/>
    </location>
</feature>
<accession>A0ABT7BZL5</accession>
<evidence type="ECO:0000313" key="4">
    <source>
        <dbReference type="Proteomes" id="UP001232992"/>
    </source>
</evidence>
<dbReference type="SUPFAM" id="SSF52540">
    <property type="entry name" value="P-loop containing nucleoside triphosphate hydrolases"/>
    <property type="match status" value="1"/>
</dbReference>
<dbReference type="Proteomes" id="UP001232992">
    <property type="component" value="Unassembled WGS sequence"/>
</dbReference>
<evidence type="ECO:0000256" key="1">
    <source>
        <dbReference type="SAM" id="MobiDB-lite"/>
    </source>
</evidence>
<comment type="caution">
    <text evidence="3">The sequence shown here is derived from an EMBL/GenBank/DDBJ whole genome shotgun (WGS) entry which is preliminary data.</text>
</comment>
<evidence type="ECO:0000259" key="2">
    <source>
        <dbReference type="SMART" id="SM00382"/>
    </source>
</evidence>
<dbReference type="Pfam" id="PF07728">
    <property type="entry name" value="AAA_5"/>
    <property type="match status" value="1"/>
</dbReference>
<dbReference type="EMBL" id="JAQOSQ010000017">
    <property type="protein sequence ID" value="MDJ1184649.1"/>
    <property type="molecule type" value="Genomic_DNA"/>
</dbReference>
<reference evidence="3 4" key="1">
    <citation type="submission" date="2023-01" db="EMBL/GenBank/DDBJ databases">
        <title>Novel diversity within Roseofilum (Cyanobacteria; Desertifilaceae) from marine benthic mats with descriptions of four novel species.</title>
        <authorList>
            <person name="Wang Y."/>
            <person name="Berthold D.E."/>
            <person name="Hu J."/>
            <person name="Lefler F.W."/>
            <person name="Laughinghouse H.D. IV."/>
        </authorList>
    </citation>
    <scope>NUCLEOTIDE SEQUENCE [LARGE SCALE GENOMIC DNA]</scope>
    <source>
        <strain evidence="3 4">BLCC-M143</strain>
    </source>
</reference>
<dbReference type="InterPro" id="IPR003593">
    <property type="entry name" value="AAA+_ATPase"/>
</dbReference>
<dbReference type="InterPro" id="IPR027417">
    <property type="entry name" value="P-loop_NTPase"/>
</dbReference>
<dbReference type="RefSeq" id="WP_283759304.1">
    <property type="nucleotide sequence ID" value="NZ_JAQOSQ010000017.1"/>
</dbReference>
<evidence type="ECO:0000313" key="3">
    <source>
        <dbReference type="EMBL" id="MDJ1184649.1"/>
    </source>
</evidence>
<dbReference type="Gene3D" id="3.40.50.300">
    <property type="entry name" value="P-loop containing nucleotide triphosphate hydrolases"/>
    <property type="match status" value="1"/>
</dbReference>
<protein>
    <submittedName>
        <fullName evidence="3">MoxR family ATPase</fullName>
    </submittedName>
</protein>